<sequence>MGILSILLCVPLVGVLVLQFFPKRKFSAHRVIANLTTFVTLILTIYLYFPFQTGQEMQFVEKVSWFTFGSFEPISYSIGLDGLSLPLLMLTTLVSFIGSIASIYIKERTKQYYSLFLLLEVGTIGVFLATNLVLFFFFFELTLITMFFLIGIWGYSKKERAAYQFLIYNGLGSAFLLIGIVGIYVYFGSVDYDSLMKVIPISSFNPFTWTLLTLLLVAFAIKLPIFPFHRWMLLVHVQAPPSVVMIHAGILLKMGAYGMLRFGVSLFPDYMEYISTLLAVFGLINLLYGAILAFAQQELKSVLAYSSISHMGIILLGIAAANQVGLQGAVLQSISHGLLSALFFFLVGALYERTKSTQLENLGGLAKSMPIYSGILMVASLGLLGLPGLSGFVSEFFSLLGLFERHPIYASVGTLGLILAAVYTLRALLSVSFGEQKKSISHQDIAWKEWLPMFFLVVTIVGIGVYPDLISSTLNHTLETIVSDWRG</sequence>
<feature type="transmembrane region" description="Helical" evidence="7">
    <location>
        <begin position="112"/>
        <end position="129"/>
    </location>
</feature>
<feature type="transmembrane region" description="Helical" evidence="7">
    <location>
        <begin position="233"/>
        <end position="253"/>
    </location>
</feature>
<dbReference type="Pfam" id="PF00361">
    <property type="entry name" value="Proton_antipo_M"/>
    <property type="match status" value="1"/>
</dbReference>
<dbReference type="PANTHER" id="PTHR43507:SF1">
    <property type="entry name" value="NADH-UBIQUINONE OXIDOREDUCTASE CHAIN 4"/>
    <property type="match status" value="1"/>
</dbReference>
<organism evidence="9 10">
    <name type="scientific">Shimazuella alba</name>
    <dbReference type="NCBI Taxonomy" id="2690964"/>
    <lineage>
        <taxon>Bacteria</taxon>
        <taxon>Bacillati</taxon>
        <taxon>Bacillota</taxon>
        <taxon>Bacilli</taxon>
        <taxon>Bacillales</taxon>
        <taxon>Thermoactinomycetaceae</taxon>
        <taxon>Shimazuella</taxon>
    </lineage>
</organism>
<feature type="transmembrane region" description="Helical" evidence="7">
    <location>
        <begin position="408"/>
        <end position="429"/>
    </location>
</feature>
<evidence type="ECO:0000256" key="2">
    <source>
        <dbReference type="ARBA" id="ARBA00009025"/>
    </source>
</evidence>
<evidence type="ECO:0000313" key="10">
    <source>
        <dbReference type="Proteomes" id="UP000430692"/>
    </source>
</evidence>
<dbReference type="NCBIfam" id="TIGR01972">
    <property type="entry name" value="NDH_I_M"/>
    <property type="match status" value="1"/>
</dbReference>
<evidence type="ECO:0000259" key="8">
    <source>
        <dbReference type="Pfam" id="PF00361"/>
    </source>
</evidence>
<comment type="subcellular location">
    <subcellularLocation>
        <location evidence="1">Cell membrane</location>
        <topology evidence="1">Multi-pass membrane protein</topology>
    </subcellularLocation>
    <subcellularLocation>
        <location evidence="6">Membrane</location>
        <topology evidence="6">Multi-pass membrane protein</topology>
    </subcellularLocation>
</comment>
<dbReference type="GO" id="GO:0048039">
    <property type="term" value="F:ubiquinone binding"/>
    <property type="evidence" value="ECO:0007669"/>
    <property type="project" value="TreeGrafter"/>
</dbReference>
<dbReference type="GO" id="GO:0008137">
    <property type="term" value="F:NADH dehydrogenase (ubiquinone) activity"/>
    <property type="evidence" value="ECO:0007669"/>
    <property type="project" value="InterPro"/>
</dbReference>
<dbReference type="AlphaFoldDB" id="A0A6I4VXU6"/>
<evidence type="ECO:0000256" key="3">
    <source>
        <dbReference type="ARBA" id="ARBA00022692"/>
    </source>
</evidence>
<evidence type="ECO:0000256" key="1">
    <source>
        <dbReference type="ARBA" id="ARBA00004651"/>
    </source>
</evidence>
<feature type="transmembrane region" description="Helical" evidence="7">
    <location>
        <begin position="165"/>
        <end position="187"/>
    </location>
</feature>
<feature type="transmembrane region" description="Helical" evidence="7">
    <location>
        <begin position="333"/>
        <end position="351"/>
    </location>
</feature>
<dbReference type="GO" id="GO:0015990">
    <property type="term" value="P:electron transport coupled proton transport"/>
    <property type="evidence" value="ECO:0007669"/>
    <property type="project" value="TreeGrafter"/>
</dbReference>
<dbReference type="Proteomes" id="UP000430692">
    <property type="component" value="Unassembled WGS sequence"/>
</dbReference>
<accession>A0A6I4VXU6</accession>
<dbReference type="GO" id="GO:0042773">
    <property type="term" value="P:ATP synthesis coupled electron transport"/>
    <property type="evidence" value="ECO:0007669"/>
    <property type="project" value="InterPro"/>
</dbReference>
<dbReference type="PRINTS" id="PR01437">
    <property type="entry name" value="NUOXDRDTASE4"/>
</dbReference>
<name>A0A6I4VXU6_9BACL</name>
<keyword evidence="5 7" id="KW-0472">Membrane</keyword>
<feature type="transmembrane region" description="Helical" evidence="7">
    <location>
        <begin position="135"/>
        <end position="153"/>
    </location>
</feature>
<keyword evidence="10" id="KW-1185">Reference proteome</keyword>
<dbReference type="GO" id="GO:0005886">
    <property type="term" value="C:plasma membrane"/>
    <property type="evidence" value="ECO:0007669"/>
    <property type="project" value="UniProtKB-SubCell"/>
</dbReference>
<dbReference type="InterPro" id="IPR003918">
    <property type="entry name" value="NADH_UbQ_OxRdtase"/>
</dbReference>
<feature type="transmembrane region" description="Helical" evidence="7">
    <location>
        <begin position="371"/>
        <end position="393"/>
    </location>
</feature>
<feature type="transmembrane region" description="Helical" evidence="7">
    <location>
        <begin position="450"/>
        <end position="467"/>
    </location>
</feature>
<dbReference type="RefSeq" id="WP_160800221.1">
    <property type="nucleotide sequence ID" value="NZ_WUUL01000002.1"/>
</dbReference>
<keyword evidence="9" id="KW-0560">Oxidoreductase</keyword>
<evidence type="ECO:0000313" key="9">
    <source>
        <dbReference type="EMBL" id="MXQ52882.1"/>
    </source>
</evidence>
<feature type="transmembrane region" description="Helical" evidence="7">
    <location>
        <begin position="207"/>
        <end position="226"/>
    </location>
</feature>
<dbReference type="PANTHER" id="PTHR43507">
    <property type="entry name" value="NADH-UBIQUINONE OXIDOREDUCTASE CHAIN 4"/>
    <property type="match status" value="1"/>
</dbReference>
<gene>
    <name evidence="9" type="ORF">GSM42_03865</name>
</gene>
<protein>
    <submittedName>
        <fullName evidence="9">NADH-quinone oxidoreductase subunit M</fullName>
        <ecNumber evidence="9">1.6.5.-</ecNumber>
    </submittedName>
</protein>
<feature type="domain" description="NADH:quinone oxidoreductase/Mrp antiporter transmembrane" evidence="8">
    <location>
        <begin position="129"/>
        <end position="412"/>
    </location>
</feature>
<feature type="transmembrane region" description="Helical" evidence="7">
    <location>
        <begin position="31"/>
        <end position="49"/>
    </location>
</feature>
<comment type="similarity">
    <text evidence="2">Belongs to the complex I subunit 4 family.</text>
</comment>
<keyword evidence="3 6" id="KW-0812">Transmembrane</keyword>
<evidence type="ECO:0000256" key="6">
    <source>
        <dbReference type="RuleBase" id="RU000320"/>
    </source>
</evidence>
<feature type="transmembrane region" description="Helical" evidence="7">
    <location>
        <begin position="6"/>
        <end position="22"/>
    </location>
</feature>
<keyword evidence="4 7" id="KW-1133">Transmembrane helix</keyword>
<dbReference type="InterPro" id="IPR001750">
    <property type="entry name" value="ND/Mrp_TM"/>
</dbReference>
<dbReference type="GO" id="GO:0003954">
    <property type="term" value="F:NADH dehydrogenase activity"/>
    <property type="evidence" value="ECO:0007669"/>
    <property type="project" value="TreeGrafter"/>
</dbReference>
<dbReference type="InterPro" id="IPR010227">
    <property type="entry name" value="NADH_Q_OxRdtase_chainM/4"/>
</dbReference>
<feature type="transmembrane region" description="Helical" evidence="7">
    <location>
        <begin position="83"/>
        <end position="105"/>
    </location>
</feature>
<proteinExistence type="inferred from homology"/>
<evidence type="ECO:0000256" key="5">
    <source>
        <dbReference type="ARBA" id="ARBA00023136"/>
    </source>
</evidence>
<evidence type="ECO:0000256" key="7">
    <source>
        <dbReference type="SAM" id="Phobius"/>
    </source>
</evidence>
<comment type="caution">
    <text evidence="9">The sequence shown here is derived from an EMBL/GenBank/DDBJ whole genome shotgun (WGS) entry which is preliminary data.</text>
</comment>
<dbReference type="EC" id="1.6.5.-" evidence="9"/>
<reference evidence="9 10" key="1">
    <citation type="submission" date="2019-12" db="EMBL/GenBank/DDBJ databases">
        <title>Whole-genome analyses of novel actinobacteria.</title>
        <authorList>
            <person name="Sahin N."/>
            <person name="Saygin H."/>
        </authorList>
    </citation>
    <scope>NUCLEOTIDE SEQUENCE [LARGE SCALE GENOMIC DNA]</scope>
    <source>
        <strain evidence="9 10">KC615</strain>
    </source>
</reference>
<dbReference type="EMBL" id="WUUL01000002">
    <property type="protein sequence ID" value="MXQ52882.1"/>
    <property type="molecule type" value="Genomic_DNA"/>
</dbReference>
<evidence type="ECO:0000256" key="4">
    <source>
        <dbReference type="ARBA" id="ARBA00022989"/>
    </source>
</evidence>
<feature type="transmembrane region" description="Helical" evidence="7">
    <location>
        <begin position="273"/>
        <end position="295"/>
    </location>
</feature>
<feature type="transmembrane region" description="Helical" evidence="7">
    <location>
        <begin position="302"/>
        <end position="321"/>
    </location>
</feature>